<protein>
    <submittedName>
        <fullName evidence="1">Uncharacterized protein</fullName>
    </submittedName>
</protein>
<keyword evidence="2" id="KW-1185">Reference proteome</keyword>
<proteinExistence type="predicted"/>
<name>A0A9W8VCI5_9HYPO</name>
<reference evidence="1" key="1">
    <citation type="submission" date="2022-09" db="EMBL/GenBank/DDBJ databases">
        <title>Fusarium specimens isolated from Avocado Roots.</title>
        <authorList>
            <person name="Stajich J."/>
            <person name="Roper C."/>
            <person name="Heimlech-Rivalta G."/>
        </authorList>
    </citation>
    <scope>NUCLEOTIDE SEQUENCE</scope>
    <source>
        <strain evidence="1">CF00136</strain>
    </source>
</reference>
<dbReference type="AlphaFoldDB" id="A0A9W8VCI5"/>
<gene>
    <name evidence="1" type="ORF">NW762_011192</name>
</gene>
<evidence type="ECO:0000313" key="2">
    <source>
        <dbReference type="Proteomes" id="UP001152049"/>
    </source>
</evidence>
<organism evidence="1 2">
    <name type="scientific">Fusarium torreyae</name>
    <dbReference type="NCBI Taxonomy" id="1237075"/>
    <lineage>
        <taxon>Eukaryota</taxon>
        <taxon>Fungi</taxon>
        <taxon>Dikarya</taxon>
        <taxon>Ascomycota</taxon>
        <taxon>Pezizomycotina</taxon>
        <taxon>Sordariomycetes</taxon>
        <taxon>Hypocreomycetidae</taxon>
        <taxon>Hypocreales</taxon>
        <taxon>Nectriaceae</taxon>
        <taxon>Fusarium</taxon>
    </lineage>
</organism>
<sequence length="168" mass="18921">MKYAVICRLDDRRVFHVPKGCPGTALSILREELEKIRKEGRDNSPFSDILYEVGQVALDSELEDEVDPELLWEGKYAVLPFILDDLNTIIKAVNSLESKKTNGCSVDDAWKCYQAVVKGKIISSREKFPGFYERSCKQFLRSVRESNMMIAAGHGRSSTPADDTQGDN</sequence>
<dbReference type="EMBL" id="JAOQAZ010000027">
    <property type="protein sequence ID" value="KAJ4251895.1"/>
    <property type="molecule type" value="Genomic_DNA"/>
</dbReference>
<accession>A0A9W8VCI5</accession>
<evidence type="ECO:0000313" key="1">
    <source>
        <dbReference type="EMBL" id="KAJ4251895.1"/>
    </source>
</evidence>
<dbReference type="OrthoDB" id="4754366at2759"/>
<comment type="caution">
    <text evidence="1">The sequence shown here is derived from an EMBL/GenBank/DDBJ whole genome shotgun (WGS) entry which is preliminary data.</text>
</comment>
<dbReference type="Proteomes" id="UP001152049">
    <property type="component" value="Unassembled WGS sequence"/>
</dbReference>